<keyword evidence="2" id="KW-1185">Reference proteome</keyword>
<dbReference type="AlphaFoldDB" id="A0A8X6L2L8"/>
<proteinExistence type="predicted"/>
<dbReference type="PANTHER" id="PTHR45913">
    <property type="entry name" value="EPM2A-INTERACTING PROTEIN 1"/>
    <property type="match status" value="1"/>
</dbReference>
<reference evidence="1" key="1">
    <citation type="submission" date="2020-07" db="EMBL/GenBank/DDBJ databases">
        <title>Multicomponent nature underlies the extraordinary mechanical properties of spider dragline silk.</title>
        <authorList>
            <person name="Kono N."/>
            <person name="Nakamura H."/>
            <person name="Mori M."/>
            <person name="Yoshida Y."/>
            <person name="Ohtoshi R."/>
            <person name="Malay A.D."/>
            <person name="Moran D.A.P."/>
            <person name="Tomita M."/>
            <person name="Numata K."/>
            <person name="Arakawa K."/>
        </authorList>
    </citation>
    <scope>NUCLEOTIDE SEQUENCE</scope>
</reference>
<accession>A0A8X6L2L8</accession>
<comment type="caution">
    <text evidence="1">The sequence shown here is derived from an EMBL/GenBank/DDBJ whole genome shotgun (WGS) entry which is preliminary data.</text>
</comment>
<protein>
    <submittedName>
        <fullName evidence="1">Zinc finger MYM-type protein 6</fullName>
    </submittedName>
</protein>
<dbReference type="PANTHER" id="PTHR45913:SF19">
    <property type="entry name" value="LOW QUALITY PROTEIN: ZINC FINGER BED DOMAIN-CONTAINING PROTEIN 5-LIKE"/>
    <property type="match status" value="1"/>
</dbReference>
<sequence length="217" mass="25213">MKPSKLLRHLNAKHPGLKDKSLEYFERKKNGNTKDRSNLCMRATTSTKENALGASYLVVDRIAKAKKPFTIGEELFLPATKDICHELQGEAAVEKIAHVPLSTSTVIRRIEEIDEDIETQLLERINASPWYELQVDESTDILTTRPYYLFMCVQYLYQKDVHEDLLRALSLPIHRSRTVQGSGWLYVRTTKMVFLCRHMYKRSCCHDRTTVWFNCSD</sequence>
<dbReference type="OrthoDB" id="6428270at2759"/>
<dbReference type="EMBL" id="BMAO01023871">
    <property type="protein sequence ID" value="GFQ91488.1"/>
    <property type="molecule type" value="Genomic_DNA"/>
</dbReference>
<organism evidence="1 2">
    <name type="scientific">Trichonephila clavata</name>
    <name type="common">Joro spider</name>
    <name type="synonym">Nephila clavata</name>
    <dbReference type="NCBI Taxonomy" id="2740835"/>
    <lineage>
        <taxon>Eukaryota</taxon>
        <taxon>Metazoa</taxon>
        <taxon>Ecdysozoa</taxon>
        <taxon>Arthropoda</taxon>
        <taxon>Chelicerata</taxon>
        <taxon>Arachnida</taxon>
        <taxon>Araneae</taxon>
        <taxon>Araneomorphae</taxon>
        <taxon>Entelegynae</taxon>
        <taxon>Araneoidea</taxon>
        <taxon>Nephilidae</taxon>
        <taxon>Trichonephila</taxon>
    </lineage>
</organism>
<gene>
    <name evidence="1" type="primary">ZMYM6</name>
    <name evidence="1" type="ORF">TNCT_454391</name>
</gene>
<dbReference type="Proteomes" id="UP000887116">
    <property type="component" value="Unassembled WGS sequence"/>
</dbReference>
<evidence type="ECO:0000313" key="1">
    <source>
        <dbReference type="EMBL" id="GFQ91488.1"/>
    </source>
</evidence>
<name>A0A8X6L2L8_TRICU</name>
<evidence type="ECO:0000313" key="2">
    <source>
        <dbReference type="Proteomes" id="UP000887116"/>
    </source>
</evidence>